<dbReference type="InterPro" id="IPR045057">
    <property type="entry name" value="Gcn5-rel_NAT"/>
</dbReference>
<dbReference type="EMBL" id="GBYB01000357">
    <property type="protein sequence ID" value="JAG70124.1"/>
    <property type="molecule type" value="Transcribed_RNA"/>
</dbReference>
<dbReference type="AlphaFoldDB" id="A0A0C9QIE3"/>
<dbReference type="Gene3D" id="3.40.630.30">
    <property type="match status" value="1"/>
</dbReference>
<evidence type="ECO:0000313" key="6">
    <source>
        <dbReference type="EMBL" id="JAG70124.1"/>
    </source>
</evidence>
<accession>A0A0C9QIE3</accession>
<organism evidence="6">
    <name type="scientific">Fopius arisanus</name>
    <dbReference type="NCBI Taxonomy" id="64838"/>
    <lineage>
        <taxon>Eukaryota</taxon>
        <taxon>Metazoa</taxon>
        <taxon>Ecdysozoa</taxon>
        <taxon>Arthropoda</taxon>
        <taxon>Hexapoda</taxon>
        <taxon>Insecta</taxon>
        <taxon>Pterygota</taxon>
        <taxon>Neoptera</taxon>
        <taxon>Endopterygota</taxon>
        <taxon>Hymenoptera</taxon>
        <taxon>Apocrita</taxon>
        <taxon>Ichneumonoidea</taxon>
        <taxon>Braconidae</taxon>
        <taxon>Opiinae</taxon>
        <taxon>Fopius</taxon>
    </lineage>
</organism>
<proteinExistence type="inferred from homology"/>
<dbReference type="PANTHER" id="PTHR31435">
    <property type="entry name" value="PROTEIN NATD1"/>
    <property type="match status" value="1"/>
</dbReference>
<dbReference type="SUPFAM" id="SSF55729">
    <property type="entry name" value="Acyl-CoA N-acyltransferases (Nat)"/>
    <property type="match status" value="1"/>
</dbReference>
<reference evidence="6" key="1">
    <citation type="submission" date="2015-01" db="EMBL/GenBank/DDBJ databases">
        <title>Transcriptome Assembly of Fopius arisanus.</title>
        <authorList>
            <person name="Geib S."/>
        </authorList>
    </citation>
    <scope>NUCLEOTIDE SEQUENCE</scope>
</reference>
<evidence type="ECO:0000256" key="3">
    <source>
        <dbReference type="ARBA" id="ARBA00031876"/>
    </source>
</evidence>
<dbReference type="PANTHER" id="PTHR31435:SF9">
    <property type="entry name" value="PROTEIN NATD1"/>
    <property type="match status" value="1"/>
</dbReference>
<name>A0A0C9QIE3_9HYME</name>
<evidence type="ECO:0000256" key="1">
    <source>
        <dbReference type="ARBA" id="ARBA00006233"/>
    </source>
</evidence>
<evidence type="ECO:0000256" key="4">
    <source>
        <dbReference type="SAM" id="SignalP"/>
    </source>
</evidence>
<gene>
    <name evidence="6" type="primary">gtlf3b</name>
    <name evidence="6" type="ORF">g.66486</name>
</gene>
<dbReference type="PROSITE" id="PS51729">
    <property type="entry name" value="GNAT_YJDJ"/>
    <property type="match status" value="1"/>
</dbReference>
<dbReference type="CDD" id="cd04301">
    <property type="entry name" value="NAT_SF"/>
    <property type="match status" value="1"/>
</dbReference>
<dbReference type="InterPro" id="IPR016181">
    <property type="entry name" value="Acyl_CoA_acyltransferase"/>
</dbReference>
<evidence type="ECO:0000256" key="2">
    <source>
        <dbReference type="ARBA" id="ARBA00020243"/>
    </source>
</evidence>
<protein>
    <recommendedName>
        <fullName evidence="2">Protein NATD1</fullName>
    </recommendedName>
    <alternativeName>
        <fullName evidence="3">N-acetyltransferase domain-containing protein 1</fullName>
    </alternativeName>
</protein>
<feature type="domain" description="N-acetyltransferase" evidence="5">
    <location>
        <begin position="28"/>
        <end position="116"/>
    </location>
</feature>
<sequence length="125" mass="14595">MFTFGVISGFLKCFTISIVQARNVYGVFHNPNRRIFYLKLNNNDRAVLLYNKENNTIDMRSISVPEDYQGRGLARILAEAALTYAIVNDYRIILTCKYMQKFYLSTKTRDLEERVIGPYHLLSKK</sequence>
<dbReference type="InterPro" id="IPR031165">
    <property type="entry name" value="GNAT_YJDJ"/>
</dbReference>
<dbReference type="Pfam" id="PF14542">
    <property type="entry name" value="Acetyltransf_CG"/>
    <property type="match status" value="1"/>
</dbReference>
<feature type="chain" id="PRO_5002201183" description="Protein NATD1" evidence="4">
    <location>
        <begin position="22"/>
        <end position="125"/>
    </location>
</feature>
<keyword evidence="4" id="KW-0732">Signal</keyword>
<comment type="similarity">
    <text evidence="1">Belongs to the NATD1 family.</text>
</comment>
<feature type="signal peptide" evidence="4">
    <location>
        <begin position="1"/>
        <end position="21"/>
    </location>
</feature>
<evidence type="ECO:0000259" key="5">
    <source>
        <dbReference type="PROSITE" id="PS51729"/>
    </source>
</evidence>